<dbReference type="EMBL" id="JAERQM010000001">
    <property type="protein sequence ID" value="MBU8542141.1"/>
    <property type="molecule type" value="Genomic_DNA"/>
</dbReference>
<keyword evidence="1" id="KW-0732">Signal</keyword>
<evidence type="ECO:0000313" key="2">
    <source>
        <dbReference type="EMBL" id="MBU8542141.1"/>
    </source>
</evidence>
<name>A0ABS6H3M4_9PROT</name>
<gene>
    <name evidence="2" type="ORF">JJQ90_00405</name>
</gene>
<organism evidence="2 3">
    <name type="scientific">Falsiroseomonas oleicola</name>
    <dbReference type="NCBI Taxonomy" id="2801474"/>
    <lineage>
        <taxon>Bacteria</taxon>
        <taxon>Pseudomonadati</taxon>
        <taxon>Pseudomonadota</taxon>
        <taxon>Alphaproteobacteria</taxon>
        <taxon>Acetobacterales</taxon>
        <taxon>Roseomonadaceae</taxon>
        <taxon>Falsiroseomonas</taxon>
    </lineage>
</organism>
<reference evidence="2 3" key="1">
    <citation type="submission" date="2021-01" db="EMBL/GenBank/DDBJ databases">
        <title>Roseomonas sp. nov, a bacterium isolated from an oil production mixture in Yumen Oilfield.</title>
        <authorList>
            <person name="Wu D."/>
        </authorList>
    </citation>
    <scope>NUCLEOTIDE SEQUENCE [LARGE SCALE GENOMIC DNA]</scope>
    <source>
        <strain evidence="2 3">ROY-5-3</strain>
    </source>
</reference>
<protein>
    <submittedName>
        <fullName evidence="2">Uncharacterized protein</fullName>
    </submittedName>
</protein>
<feature type="chain" id="PRO_5045403584" evidence="1">
    <location>
        <begin position="26"/>
        <end position="107"/>
    </location>
</feature>
<evidence type="ECO:0000313" key="3">
    <source>
        <dbReference type="Proteomes" id="UP000689967"/>
    </source>
</evidence>
<evidence type="ECO:0000256" key="1">
    <source>
        <dbReference type="SAM" id="SignalP"/>
    </source>
</evidence>
<dbReference type="Proteomes" id="UP000689967">
    <property type="component" value="Unassembled WGS sequence"/>
</dbReference>
<sequence length="107" mass="10987">MTTTMRSLLAATALLAGLSTQGAFAQDMYPRTIGSGESAEIVYGPGPQGNILGGGAVALRQVTGDEAIVTYLDDSVVQTPPAGRVPMVFSRGENSLRVELPAPAPRG</sequence>
<comment type="caution">
    <text evidence="2">The sequence shown here is derived from an EMBL/GenBank/DDBJ whole genome shotgun (WGS) entry which is preliminary data.</text>
</comment>
<accession>A0ABS6H3M4</accession>
<keyword evidence="3" id="KW-1185">Reference proteome</keyword>
<dbReference type="RefSeq" id="WP_216872500.1">
    <property type="nucleotide sequence ID" value="NZ_JAERQM010000001.1"/>
</dbReference>
<feature type="signal peptide" evidence="1">
    <location>
        <begin position="1"/>
        <end position="25"/>
    </location>
</feature>
<proteinExistence type="predicted"/>